<protein>
    <recommendedName>
        <fullName evidence="2">CUE domain-containing protein</fullName>
    </recommendedName>
</protein>
<evidence type="ECO:0000313" key="3">
    <source>
        <dbReference type="EMBL" id="EFN51497.1"/>
    </source>
</evidence>
<dbReference type="CDD" id="cd14279">
    <property type="entry name" value="CUE"/>
    <property type="match status" value="1"/>
</dbReference>
<sequence>MEAGAGPLVGGHDLTVEALAELVPGLSRAAILDVVEQCGNNVELALDGLLAMAEAQSPRGPLAPPPLVPQTRQLLAEAQHEEVWANQQVQQHSHSDQQQQQHGGYGPTDLVLAVEFHSSMFPNLKPDVVGDVLQRYSDTPQTALDQLIMLSSCVNDAATHTCAATTATSAVGSLPDQQAWEADSGDGFCGGSDDEFAAGSSWEQELTPAELEAIEAGVPLELLLAAPRQRDPPQRQQQQVPHQQQHRPLSPEGEDAMPAEEKLELLQLEFASISVDEVSASLAACDGSLFAAAKLLRAFLAEDDAAKSSDSDGRGNMIGDAPRSAAAAASVPAAASASAALPHHAWPKVQHLSQRFPEVPIEALEVALVSSSYSLANARRTLREAGYTEVDLEPTPRLQPQLLSLSEATYQRNQAIFEQERAQAQRLQMCYRRCFELAAAAYTRGDHDTANELRLRGHQYREQYDQEKRRASRRISKRVNAGTLPIITVDLHGLHVDEALRLVESGLRSLPEVGPADDLGRAELDLPSLVA</sequence>
<dbReference type="GeneID" id="17350880"/>
<keyword evidence="4" id="KW-1185">Reference proteome</keyword>
<feature type="region of interest" description="Disordered" evidence="1">
    <location>
        <begin position="229"/>
        <end position="255"/>
    </location>
</feature>
<dbReference type="Proteomes" id="UP000008141">
    <property type="component" value="Unassembled WGS sequence"/>
</dbReference>
<evidence type="ECO:0000256" key="1">
    <source>
        <dbReference type="SAM" id="MobiDB-lite"/>
    </source>
</evidence>
<evidence type="ECO:0000259" key="2">
    <source>
        <dbReference type="PROSITE" id="PS51140"/>
    </source>
</evidence>
<dbReference type="RefSeq" id="XP_005843599.1">
    <property type="nucleotide sequence ID" value="XM_005843537.1"/>
</dbReference>
<dbReference type="InterPro" id="IPR013899">
    <property type="entry name" value="DUF1771"/>
</dbReference>
<feature type="region of interest" description="Disordered" evidence="1">
    <location>
        <begin position="84"/>
        <end position="106"/>
    </location>
</feature>
<dbReference type="PANTHER" id="PTHR46535:SF1">
    <property type="entry name" value="NEDD4-BINDING PROTEIN 2"/>
    <property type="match status" value="1"/>
</dbReference>
<dbReference type="AlphaFoldDB" id="E1ZRP2"/>
<dbReference type="GO" id="GO:0043130">
    <property type="term" value="F:ubiquitin binding"/>
    <property type="evidence" value="ECO:0007669"/>
    <property type="project" value="InterPro"/>
</dbReference>
<accession>E1ZRP2</accession>
<dbReference type="SMART" id="SM01162">
    <property type="entry name" value="DUF1771"/>
    <property type="match status" value="1"/>
</dbReference>
<dbReference type="EMBL" id="GL433863">
    <property type="protein sequence ID" value="EFN51497.1"/>
    <property type="molecule type" value="Genomic_DNA"/>
</dbReference>
<dbReference type="InterPro" id="IPR003892">
    <property type="entry name" value="CUE"/>
</dbReference>
<gene>
    <name evidence="3" type="ORF">CHLNCDRAFT_140171</name>
</gene>
<dbReference type="InterPro" id="IPR036063">
    <property type="entry name" value="Smr_dom_sf"/>
</dbReference>
<dbReference type="PROSITE" id="PS51140">
    <property type="entry name" value="CUE"/>
    <property type="match status" value="1"/>
</dbReference>
<dbReference type="InParanoid" id="E1ZRP2"/>
<feature type="compositionally biased region" description="Low complexity" evidence="1">
    <location>
        <begin position="87"/>
        <end position="102"/>
    </location>
</feature>
<dbReference type="GO" id="GO:0005634">
    <property type="term" value="C:nucleus"/>
    <property type="evidence" value="ECO:0007669"/>
    <property type="project" value="TreeGrafter"/>
</dbReference>
<dbReference type="Gene3D" id="3.30.1370.110">
    <property type="match status" value="1"/>
</dbReference>
<evidence type="ECO:0000313" key="4">
    <source>
        <dbReference type="Proteomes" id="UP000008141"/>
    </source>
</evidence>
<proteinExistence type="predicted"/>
<dbReference type="PANTHER" id="PTHR46535">
    <property type="entry name" value="NEDD4-BINDING PROTEIN 2"/>
    <property type="match status" value="1"/>
</dbReference>
<dbReference type="Pfam" id="PF08590">
    <property type="entry name" value="DUF1771"/>
    <property type="match status" value="1"/>
</dbReference>
<dbReference type="STRING" id="554065.E1ZRP2"/>
<organism evidence="4">
    <name type="scientific">Chlorella variabilis</name>
    <name type="common">Green alga</name>
    <dbReference type="NCBI Taxonomy" id="554065"/>
    <lineage>
        <taxon>Eukaryota</taxon>
        <taxon>Viridiplantae</taxon>
        <taxon>Chlorophyta</taxon>
        <taxon>core chlorophytes</taxon>
        <taxon>Trebouxiophyceae</taxon>
        <taxon>Chlorellales</taxon>
        <taxon>Chlorellaceae</taxon>
        <taxon>Chlorella clade</taxon>
        <taxon>Chlorella</taxon>
    </lineage>
</organism>
<name>E1ZRP2_CHLVA</name>
<dbReference type="OrthoDB" id="513489at2759"/>
<reference evidence="3 4" key="1">
    <citation type="journal article" date="2010" name="Plant Cell">
        <title>The Chlorella variabilis NC64A genome reveals adaptation to photosymbiosis, coevolution with viruses, and cryptic sex.</title>
        <authorList>
            <person name="Blanc G."/>
            <person name="Duncan G."/>
            <person name="Agarkova I."/>
            <person name="Borodovsky M."/>
            <person name="Gurnon J."/>
            <person name="Kuo A."/>
            <person name="Lindquist E."/>
            <person name="Lucas S."/>
            <person name="Pangilinan J."/>
            <person name="Polle J."/>
            <person name="Salamov A."/>
            <person name="Terry A."/>
            <person name="Yamada T."/>
            <person name="Dunigan D.D."/>
            <person name="Grigoriev I.V."/>
            <person name="Claverie J.M."/>
            <person name="Van Etten J.L."/>
        </authorList>
    </citation>
    <scope>NUCLEOTIDE SEQUENCE [LARGE SCALE GENOMIC DNA]</scope>
    <source>
        <strain evidence="3 4">NC64A</strain>
    </source>
</reference>
<dbReference type="InterPro" id="IPR052772">
    <property type="entry name" value="Endo/PolyKinase_Domain-Protein"/>
</dbReference>
<feature type="compositionally biased region" description="Low complexity" evidence="1">
    <location>
        <begin position="234"/>
        <end position="248"/>
    </location>
</feature>
<dbReference type="KEGG" id="cvr:CHLNCDRAFT_140171"/>
<feature type="domain" description="CUE" evidence="2">
    <location>
        <begin position="11"/>
        <end position="54"/>
    </location>
</feature>
<dbReference type="GO" id="GO:0004519">
    <property type="term" value="F:endonuclease activity"/>
    <property type="evidence" value="ECO:0007669"/>
    <property type="project" value="TreeGrafter"/>
</dbReference>